<dbReference type="Proteomes" id="UP001066276">
    <property type="component" value="Chromosome 4_1"/>
</dbReference>
<sequence length="132" mass="14176">MPIRAASCPQTPPGSQGKPTPSHGCLALIRAAGRALTAPLQLSGGAADVSMRRERGRGPPPPPLSSSHRHEHVPLTARRPPGPLHSFTSGPRQPAGRSRPTSGNRPTDRRFSSAISQLIPRSWEDAHRQIIW</sequence>
<name>A0AAV7TA28_PLEWA</name>
<evidence type="ECO:0000313" key="3">
    <source>
        <dbReference type="Proteomes" id="UP001066276"/>
    </source>
</evidence>
<feature type="region of interest" description="Disordered" evidence="1">
    <location>
        <begin position="1"/>
        <end position="25"/>
    </location>
</feature>
<protein>
    <submittedName>
        <fullName evidence="2">Uncharacterized protein</fullName>
    </submittedName>
</protein>
<evidence type="ECO:0000256" key="1">
    <source>
        <dbReference type="SAM" id="MobiDB-lite"/>
    </source>
</evidence>
<gene>
    <name evidence="2" type="ORF">NDU88_005317</name>
</gene>
<dbReference type="EMBL" id="JANPWB010000007">
    <property type="protein sequence ID" value="KAJ1173485.1"/>
    <property type="molecule type" value="Genomic_DNA"/>
</dbReference>
<keyword evidence="3" id="KW-1185">Reference proteome</keyword>
<accession>A0AAV7TA28</accession>
<feature type="region of interest" description="Disordered" evidence="1">
    <location>
        <begin position="43"/>
        <end position="116"/>
    </location>
</feature>
<proteinExistence type="predicted"/>
<dbReference type="AlphaFoldDB" id="A0AAV7TA28"/>
<comment type="caution">
    <text evidence="2">The sequence shown here is derived from an EMBL/GenBank/DDBJ whole genome shotgun (WGS) entry which is preliminary data.</text>
</comment>
<evidence type="ECO:0000313" key="2">
    <source>
        <dbReference type="EMBL" id="KAJ1173485.1"/>
    </source>
</evidence>
<reference evidence="2" key="1">
    <citation type="journal article" date="2022" name="bioRxiv">
        <title>Sequencing and chromosome-scale assembly of the giantPleurodeles waltlgenome.</title>
        <authorList>
            <person name="Brown T."/>
            <person name="Elewa A."/>
            <person name="Iarovenko S."/>
            <person name="Subramanian E."/>
            <person name="Araus A.J."/>
            <person name="Petzold A."/>
            <person name="Susuki M."/>
            <person name="Suzuki K.-i.T."/>
            <person name="Hayashi T."/>
            <person name="Toyoda A."/>
            <person name="Oliveira C."/>
            <person name="Osipova E."/>
            <person name="Leigh N.D."/>
            <person name="Simon A."/>
            <person name="Yun M.H."/>
        </authorList>
    </citation>
    <scope>NUCLEOTIDE SEQUENCE</scope>
    <source>
        <strain evidence="2">20211129_DDA</strain>
        <tissue evidence="2">Liver</tissue>
    </source>
</reference>
<organism evidence="2 3">
    <name type="scientific">Pleurodeles waltl</name>
    <name type="common">Iberian ribbed newt</name>
    <dbReference type="NCBI Taxonomy" id="8319"/>
    <lineage>
        <taxon>Eukaryota</taxon>
        <taxon>Metazoa</taxon>
        <taxon>Chordata</taxon>
        <taxon>Craniata</taxon>
        <taxon>Vertebrata</taxon>
        <taxon>Euteleostomi</taxon>
        <taxon>Amphibia</taxon>
        <taxon>Batrachia</taxon>
        <taxon>Caudata</taxon>
        <taxon>Salamandroidea</taxon>
        <taxon>Salamandridae</taxon>
        <taxon>Pleurodelinae</taxon>
        <taxon>Pleurodeles</taxon>
    </lineage>
</organism>